<dbReference type="EMBL" id="VUJU01000659">
    <property type="protein sequence ID" value="KAF0769042.1"/>
    <property type="molecule type" value="Genomic_DNA"/>
</dbReference>
<comment type="caution">
    <text evidence="1">The sequence shown here is derived from an EMBL/GenBank/DDBJ whole genome shotgun (WGS) entry which is preliminary data.</text>
</comment>
<evidence type="ECO:0000313" key="1">
    <source>
        <dbReference type="EMBL" id="KAF0769042.1"/>
    </source>
</evidence>
<name>A0A6G0ZDP4_APHCR</name>
<accession>A0A6G0ZDP4</accession>
<sequence>MSLDKIKSSVKLRYTPYVHTTVDDIEIIKSINEHIRDSNTAKIERNVVVKRIKRRAAESTESTSSHK</sequence>
<evidence type="ECO:0000313" key="2">
    <source>
        <dbReference type="Proteomes" id="UP000478052"/>
    </source>
</evidence>
<organism evidence="1 2">
    <name type="scientific">Aphis craccivora</name>
    <name type="common">Cowpea aphid</name>
    <dbReference type="NCBI Taxonomy" id="307492"/>
    <lineage>
        <taxon>Eukaryota</taxon>
        <taxon>Metazoa</taxon>
        <taxon>Ecdysozoa</taxon>
        <taxon>Arthropoda</taxon>
        <taxon>Hexapoda</taxon>
        <taxon>Insecta</taxon>
        <taxon>Pterygota</taxon>
        <taxon>Neoptera</taxon>
        <taxon>Paraneoptera</taxon>
        <taxon>Hemiptera</taxon>
        <taxon>Sternorrhyncha</taxon>
        <taxon>Aphidomorpha</taxon>
        <taxon>Aphidoidea</taxon>
        <taxon>Aphididae</taxon>
        <taxon>Aphidini</taxon>
        <taxon>Aphis</taxon>
        <taxon>Aphis</taxon>
    </lineage>
</organism>
<protein>
    <submittedName>
        <fullName evidence="1">FLYWCH-type domain-containing protein</fullName>
    </submittedName>
</protein>
<dbReference type="AlphaFoldDB" id="A0A6G0ZDP4"/>
<reference evidence="1 2" key="1">
    <citation type="submission" date="2019-08" db="EMBL/GenBank/DDBJ databases">
        <title>Whole genome of Aphis craccivora.</title>
        <authorList>
            <person name="Voronova N.V."/>
            <person name="Shulinski R.S."/>
            <person name="Bandarenka Y.V."/>
            <person name="Zhorov D.G."/>
            <person name="Warner D."/>
        </authorList>
    </citation>
    <scope>NUCLEOTIDE SEQUENCE [LARGE SCALE GENOMIC DNA]</scope>
    <source>
        <strain evidence="1">180601</strain>
        <tissue evidence="1">Whole Body</tissue>
    </source>
</reference>
<keyword evidence="2" id="KW-1185">Reference proteome</keyword>
<dbReference type="Proteomes" id="UP000478052">
    <property type="component" value="Unassembled WGS sequence"/>
</dbReference>
<proteinExistence type="predicted"/>
<gene>
    <name evidence="1" type="ORF">FWK35_00004913</name>
</gene>